<dbReference type="SUPFAM" id="SSF140931">
    <property type="entry name" value="Fic-like"/>
    <property type="match status" value="1"/>
</dbReference>
<evidence type="ECO:0000256" key="1">
    <source>
        <dbReference type="ARBA" id="ARBA00022679"/>
    </source>
</evidence>
<dbReference type="Gene3D" id="1.10.3290.10">
    <property type="entry name" value="Fido-like domain"/>
    <property type="match status" value="1"/>
</dbReference>
<keyword evidence="11" id="KW-1185">Reference proteome</keyword>
<dbReference type="PROSITE" id="PS51459">
    <property type="entry name" value="FIDO"/>
    <property type="match status" value="1"/>
</dbReference>
<sequence length="303" mass="34040">MTDPYHDPETHVLRNRLGYTDAQALAQAETIVAAGHMAELVVRPIDGRFDFEHLQAIHRALLSDIYSWAGEIRTVATSPGDLGIAHDPPESIAAESERIFREIAEGDYLRGRDHEEFTTGLAEHWGDMTSLHPFLDGNSRTQQVFFDQLSHEAGWGIDWRELSVPALQSARNIAYLDGGTVLADVIGPAVRPADEVPPHALLGGPHREADLTMTEHWQRMLDHLDSDTRTPYTWPGRDAAQHDTDPKTNYDTTTSAREHEERGAALERETQVQREAERVRAAKRLQEIRRNLPPITRPTGPHL</sequence>
<keyword evidence="2" id="KW-0548">Nucleotidyltransferase</keyword>
<dbReference type="RefSeq" id="WP_206004661.1">
    <property type="nucleotide sequence ID" value="NZ_CP070617.1"/>
</dbReference>
<dbReference type="Proteomes" id="UP000662986">
    <property type="component" value="Plasmid unnamed2"/>
</dbReference>
<dbReference type="PANTHER" id="PTHR39560:SF1">
    <property type="entry name" value="PROTEIN ADENYLYLTRANSFERASE FIC-RELATED"/>
    <property type="match status" value="1"/>
</dbReference>
<comment type="catalytic activity">
    <reaction evidence="6">
        <text>L-threonyl-[protein] + ATP = 3-O-(5'-adenylyl)-L-threonyl-[protein] + diphosphate</text>
        <dbReference type="Rhea" id="RHEA:54292"/>
        <dbReference type="Rhea" id="RHEA-COMP:11060"/>
        <dbReference type="Rhea" id="RHEA-COMP:13847"/>
        <dbReference type="ChEBI" id="CHEBI:30013"/>
        <dbReference type="ChEBI" id="CHEBI:30616"/>
        <dbReference type="ChEBI" id="CHEBI:33019"/>
        <dbReference type="ChEBI" id="CHEBI:138113"/>
        <dbReference type="EC" id="2.7.7.108"/>
    </reaction>
</comment>
<dbReference type="EMBL" id="CP070617">
    <property type="protein sequence ID" value="QSE87900.1"/>
    <property type="molecule type" value="Genomic_DNA"/>
</dbReference>
<evidence type="ECO:0000256" key="4">
    <source>
        <dbReference type="ARBA" id="ARBA00022840"/>
    </source>
</evidence>
<reference evidence="10 11" key="1">
    <citation type="journal article" date="2021" name="Microbiol. Resour. Announc.">
        <title>Complete Genome Sequences of Two Rhodococcus sp. Strains with Large and Linear Chromosomes, Isolated from Apple Rhizosphere.</title>
        <authorList>
            <person name="Benning S."/>
            <person name="Brugnone N."/>
            <person name="Siani R."/>
            <person name="Kublik S."/>
            <person name="Schloter M."/>
            <person name="Rad V."/>
        </authorList>
    </citation>
    <scope>NUCLEOTIDE SEQUENCE [LARGE SCALE GENOMIC DNA]</scope>
    <source>
        <strain evidence="10 11">R79</strain>
    </source>
</reference>
<geneLocation type="plasmid" evidence="10 11">
    <name>unnamed2</name>
</geneLocation>
<organism evidence="10 11">
    <name type="scientific">Rhodococcus pseudokoreensis</name>
    <dbReference type="NCBI Taxonomy" id="2811421"/>
    <lineage>
        <taxon>Bacteria</taxon>
        <taxon>Bacillati</taxon>
        <taxon>Actinomycetota</taxon>
        <taxon>Actinomycetes</taxon>
        <taxon>Mycobacteriales</taxon>
        <taxon>Nocardiaceae</taxon>
        <taxon>Rhodococcus</taxon>
    </lineage>
</organism>
<reference evidence="10 11" key="2">
    <citation type="journal article" date="2022" name="Arch. Microbiol.">
        <title>Rhodococcus pseudokoreensis sp. nov. isolated from the rhizosphere of young M26 apple rootstocks.</title>
        <authorList>
            <person name="Kampfer P."/>
            <person name="Glaeser S.P."/>
            <person name="Blom J."/>
            <person name="Wolf J."/>
            <person name="Benning S."/>
            <person name="Schloter M."/>
            <person name="Neumann-Schaal M."/>
        </authorList>
    </citation>
    <scope>NUCLEOTIDE SEQUENCE [LARGE SCALE GENOMIC DNA]</scope>
    <source>
        <strain evidence="10 11">R79</strain>
    </source>
</reference>
<dbReference type="InterPro" id="IPR036597">
    <property type="entry name" value="Fido-like_dom_sf"/>
</dbReference>
<comment type="catalytic activity">
    <reaction evidence="7">
        <text>L-tyrosyl-[protein] + ATP = O-(5'-adenylyl)-L-tyrosyl-[protein] + diphosphate</text>
        <dbReference type="Rhea" id="RHEA:54288"/>
        <dbReference type="Rhea" id="RHEA-COMP:10136"/>
        <dbReference type="Rhea" id="RHEA-COMP:13846"/>
        <dbReference type="ChEBI" id="CHEBI:30616"/>
        <dbReference type="ChEBI" id="CHEBI:33019"/>
        <dbReference type="ChEBI" id="CHEBI:46858"/>
        <dbReference type="ChEBI" id="CHEBI:83624"/>
        <dbReference type="EC" id="2.7.7.108"/>
    </reaction>
</comment>
<evidence type="ECO:0000256" key="3">
    <source>
        <dbReference type="ARBA" id="ARBA00022741"/>
    </source>
</evidence>
<gene>
    <name evidence="10" type="ORF">JWS13_04600</name>
</gene>
<dbReference type="PANTHER" id="PTHR39560">
    <property type="entry name" value="PROTEIN ADENYLYLTRANSFERASE FIC-RELATED"/>
    <property type="match status" value="1"/>
</dbReference>
<evidence type="ECO:0000256" key="2">
    <source>
        <dbReference type="ARBA" id="ARBA00022695"/>
    </source>
</evidence>
<evidence type="ECO:0000313" key="11">
    <source>
        <dbReference type="Proteomes" id="UP000662986"/>
    </source>
</evidence>
<keyword evidence="4" id="KW-0067">ATP-binding</keyword>
<feature type="compositionally biased region" description="Basic and acidic residues" evidence="8">
    <location>
        <begin position="239"/>
        <end position="248"/>
    </location>
</feature>
<evidence type="ECO:0000256" key="5">
    <source>
        <dbReference type="ARBA" id="ARBA00034531"/>
    </source>
</evidence>
<protein>
    <recommendedName>
        <fullName evidence="5">protein adenylyltransferase</fullName>
        <ecNumber evidence="5">2.7.7.108</ecNumber>
    </recommendedName>
</protein>
<keyword evidence="10" id="KW-0614">Plasmid</keyword>
<evidence type="ECO:0000256" key="7">
    <source>
        <dbReference type="ARBA" id="ARBA00048696"/>
    </source>
</evidence>
<evidence type="ECO:0000256" key="8">
    <source>
        <dbReference type="SAM" id="MobiDB-lite"/>
    </source>
</evidence>
<dbReference type="Pfam" id="PF02661">
    <property type="entry name" value="Fic"/>
    <property type="match status" value="1"/>
</dbReference>
<evidence type="ECO:0000259" key="9">
    <source>
        <dbReference type="PROSITE" id="PS51459"/>
    </source>
</evidence>
<evidence type="ECO:0000313" key="10">
    <source>
        <dbReference type="EMBL" id="QSE87900.1"/>
    </source>
</evidence>
<dbReference type="InterPro" id="IPR003812">
    <property type="entry name" value="Fido"/>
</dbReference>
<proteinExistence type="predicted"/>
<evidence type="ECO:0000256" key="6">
    <source>
        <dbReference type="ARBA" id="ARBA00047939"/>
    </source>
</evidence>
<feature type="region of interest" description="Disordered" evidence="8">
    <location>
        <begin position="231"/>
        <end position="274"/>
    </location>
</feature>
<dbReference type="EC" id="2.7.7.108" evidence="5"/>
<keyword evidence="3" id="KW-0547">Nucleotide-binding</keyword>
<feature type="compositionally biased region" description="Basic and acidic residues" evidence="8">
    <location>
        <begin position="256"/>
        <end position="274"/>
    </location>
</feature>
<name>A0A974VYE6_9NOCA</name>
<keyword evidence="1" id="KW-0808">Transferase</keyword>
<accession>A0A974VYE6</accession>
<feature type="domain" description="Fido" evidence="9">
    <location>
        <begin position="49"/>
        <end position="191"/>
    </location>
</feature>